<keyword evidence="2" id="KW-1185">Reference proteome</keyword>
<dbReference type="EMBL" id="SOSA01000269">
    <property type="protein sequence ID" value="THC93366.1"/>
    <property type="molecule type" value="Genomic_DNA"/>
</dbReference>
<name>A0A4S3JDN6_9EURO</name>
<evidence type="ECO:0000313" key="2">
    <source>
        <dbReference type="Proteomes" id="UP000308092"/>
    </source>
</evidence>
<comment type="caution">
    <text evidence="1">The sequence shown here is derived from an EMBL/GenBank/DDBJ whole genome shotgun (WGS) entry which is preliminary data.</text>
</comment>
<protein>
    <submittedName>
        <fullName evidence="1">Uncharacterized protein</fullName>
    </submittedName>
</protein>
<sequence>MERIQAVGLAVQESTISCIYVSETTKILCLRLDDFIVVSFNYSFSLSFLLQRFLFCLVQTKCPNKRPHVSPKDFMQIEVFPFDPHLNR</sequence>
<dbReference type="VEuPathDB" id="FungiDB:EYZ11_007158"/>
<reference evidence="1 2" key="1">
    <citation type="submission" date="2019-03" db="EMBL/GenBank/DDBJ databases">
        <title>The genome sequence of a newly discovered highly antifungal drug resistant Aspergillus species, Aspergillus tanneri NIH 1004.</title>
        <authorList>
            <person name="Mounaud S."/>
            <person name="Singh I."/>
            <person name="Joardar V."/>
            <person name="Pakala S."/>
            <person name="Pakala S."/>
            <person name="Venepally P."/>
            <person name="Hoover J."/>
            <person name="Nierman W."/>
            <person name="Chung J."/>
            <person name="Losada L."/>
        </authorList>
    </citation>
    <scope>NUCLEOTIDE SEQUENCE [LARGE SCALE GENOMIC DNA]</scope>
    <source>
        <strain evidence="1 2">NIH1004</strain>
    </source>
</reference>
<accession>A0A4S3JDN6</accession>
<dbReference type="Proteomes" id="UP000308092">
    <property type="component" value="Unassembled WGS sequence"/>
</dbReference>
<evidence type="ECO:0000313" key="1">
    <source>
        <dbReference type="EMBL" id="THC93366.1"/>
    </source>
</evidence>
<gene>
    <name evidence="1" type="ORF">EYZ11_007158</name>
</gene>
<organism evidence="1 2">
    <name type="scientific">Aspergillus tanneri</name>
    <dbReference type="NCBI Taxonomy" id="1220188"/>
    <lineage>
        <taxon>Eukaryota</taxon>
        <taxon>Fungi</taxon>
        <taxon>Dikarya</taxon>
        <taxon>Ascomycota</taxon>
        <taxon>Pezizomycotina</taxon>
        <taxon>Eurotiomycetes</taxon>
        <taxon>Eurotiomycetidae</taxon>
        <taxon>Eurotiales</taxon>
        <taxon>Aspergillaceae</taxon>
        <taxon>Aspergillus</taxon>
        <taxon>Aspergillus subgen. Circumdati</taxon>
    </lineage>
</organism>
<proteinExistence type="predicted"/>
<dbReference type="AlphaFoldDB" id="A0A4S3JDN6"/>